<sequence length="228" mass="25343">MEKYELLYQEAIKLELMSVSEAKEFQNNLRKMLSFCDFNISNDIKILGLDVSYKNNLSKASAVVFSLKDKEIIQTSVSRCAVRFPYIPGFLAFREVKPLIAAMRDITVDFDVVMVDGQGIAHPRRAGLACHIGYILKKPTFGCAKSRLFGKELGELGPKKGSFVALVDKNETIGAVLRTQDNVSPVYVSVGNMINLTNAIEITLKCSFSRIPEPLKIADKLSKIMAEV</sequence>
<dbReference type="AlphaFoldDB" id="A0A2R4W2A6"/>
<dbReference type="GO" id="GO:0005737">
    <property type="term" value="C:cytoplasm"/>
    <property type="evidence" value="ECO:0007669"/>
    <property type="project" value="UniProtKB-SubCell"/>
</dbReference>
<comment type="cofactor">
    <cofactor evidence="6">
        <name>Mg(2+)</name>
        <dbReference type="ChEBI" id="CHEBI:18420"/>
    </cofactor>
</comment>
<comment type="function">
    <text evidence="6">DNA repair enzyme involved in the repair of deaminated bases. Selectively cleaves double-stranded DNA at the second phosphodiester bond 3' to a deoxyinosine leaving behind the intact lesion on the nicked DNA.</text>
</comment>
<keyword evidence="3 6" id="KW-0540">Nuclease</keyword>
<dbReference type="InterPro" id="IPR007581">
    <property type="entry name" value="Endonuclease-V"/>
</dbReference>
<keyword evidence="6" id="KW-0227">DNA damage</keyword>
<dbReference type="EC" id="3.1.21.7" evidence="6"/>
<keyword evidence="8" id="KW-1185">Reference proteome</keyword>
<name>A0A2R4W2A6_THEAF</name>
<comment type="catalytic activity">
    <reaction evidence="6">
        <text>Endonucleolytic cleavage at apurinic or apyrimidinic sites to products with a 5'-phosphate.</text>
        <dbReference type="EC" id="3.1.21.7"/>
    </reaction>
</comment>
<evidence type="ECO:0000256" key="3">
    <source>
        <dbReference type="ARBA" id="ARBA00022722"/>
    </source>
</evidence>
<feature type="site" description="Interaction with target DNA" evidence="6">
    <location>
        <position position="86"/>
    </location>
</feature>
<feature type="binding site" evidence="6">
    <location>
        <position position="116"/>
    </location>
    <ligand>
        <name>Mg(2+)</name>
        <dbReference type="ChEBI" id="CHEBI:18420"/>
    </ligand>
</feature>
<comment type="subcellular location">
    <subcellularLocation>
        <location evidence="1 6">Cytoplasm</location>
    </subcellularLocation>
</comment>
<dbReference type="GO" id="GO:0000287">
    <property type="term" value="F:magnesium ion binding"/>
    <property type="evidence" value="ECO:0007669"/>
    <property type="project" value="UniProtKB-UniRule"/>
</dbReference>
<dbReference type="KEGG" id="taci:TDSAC_1625"/>
<dbReference type="GO" id="GO:0043737">
    <property type="term" value="F:deoxyribonuclease V activity"/>
    <property type="evidence" value="ECO:0007669"/>
    <property type="project" value="UniProtKB-UniRule"/>
</dbReference>
<protein>
    <recommendedName>
        <fullName evidence="6">Endonuclease V</fullName>
        <ecNumber evidence="6">3.1.21.7</ecNumber>
    </recommendedName>
    <alternativeName>
        <fullName evidence="6">Deoxyinosine 3'endonuclease</fullName>
    </alternativeName>
    <alternativeName>
        <fullName evidence="6">Deoxyribonuclease V</fullName>
        <shortName evidence="6">DNase V</shortName>
    </alternativeName>
</protein>
<proteinExistence type="inferred from homology"/>
<keyword evidence="5 6" id="KW-0378">Hydrolase</keyword>
<evidence type="ECO:0000256" key="4">
    <source>
        <dbReference type="ARBA" id="ARBA00022759"/>
    </source>
</evidence>
<evidence type="ECO:0000313" key="7">
    <source>
        <dbReference type="EMBL" id="AWB10961.1"/>
    </source>
</evidence>
<keyword evidence="6" id="KW-0460">Magnesium</keyword>
<dbReference type="RefSeq" id="WP_108309874.1">
    <property type="nucleotide sequence ID" value="NZ_CP020921.1"/>
</dbReference>
<accession>A0A2R4W2A6</accession>
<dbReference type="Gene3D" id="3.30.2170.10">
    <property type="entry name" value="archaeoglobus fulgidus dsm 4304 superfamily"/>
    <property type="match status" value="1"/>
</dbReference>
<dbReference type="HAMAP" id="MF_00801">
    <property type="entry name" value="Endonuclease_5"/>
    <property type="match status" value="1"/>
</dbReference>
<evidence type="ECO:0000256" key="6">
    <source>
        <dbReference type="HAMAP-Rule" id="MF_00801"/>
    </source>
</evidence>
<evidence type="ECO:0000256" key="5">
    <source>
        <dbReference type="ARBA" id="ARBA00022801"/>
    </source>
</evidence>
<gene>
    <name evidence="6" type="primary">nfi</name>
    <name evidence="7" type="ORF">TDSAC_1625</name>
</gene>
<dbReference type="Pfam" id="PF04493">
    <property type="entry name" value="Endonuclease_5"/>
    <property type="match status" value="1"/>
</dbReference>
<dbReference type="GO" id="GO:0003727">
    <property type="term" value="F:single-stranded RNA binding"/>
    <property type="evidence" value="ECO:0007669"/>
    <property type="project" value="TreeGrafter"/>
</dbReference>
<evidence type="ECO:0000256" key="1">
    <source>
        <dbReference type="ARBA" id="ARBA00004496"/>
    </source>
</evidence>
<reference evidence="7 8" key="1">
    <citation type="submission" date="2017-04" db="EMBL/GenBank/DDBJ databases">
        <title>Genomic insights into metabolism of Thermodesulfobium acidiphilum.</title>
        <authorList>
            <person name="Toshchakov S.V."/>
            <person name="Frolov E.N."/>
            <person name="Kublanov I.V."/>
            <person name="Samarov N.I."/>
            <person name="Novikov A."/>
            <person name="Lebedinsky A.V."/>
            <person name="Bonch-Osmolovskaya E.A."/>
            <person name="Chernyh N.A."/>
        </authorList>
    </citation>
    <scope>NUCLEOTIDE SEQUENCE [LARGE SCALE GENOMIC DNA]</scope>
    <source>
        <strain evidence="7 8">3127-1</strain>
    </source>
</reference>
<keyword evidence="6" id="KW-0479">Metal-binding</keyword>
<dbReference type="CDD" id="cd06559">
    <property type="entry name" value="Endonuclease_V"/>
    <property type="match status" value="1"/>
</dbReference>
<evidence type="ECO:0000256" key="2">
    <source>
        <dbReference type="ARBA" id="ARBA00022490"/>
    </source>
</evidence>
<comment type="similarity">
    <text evidence="6">Belongs to the endonuclease V family.</text>
</comment>
<evidence type="ECO:0000313" key="8">
    <source>
        <dbReference type="Proteomes" id="UP000244792"/>
    </source>
</evidence>
<keyword evidence="2 6" id="KW-0963">Cytoplasm</keyword>
<dbReference type="OrthoDB" id="9790916at2"/>
<dbReference type="Proteomes" id="UP000244792">
    <property type="component" value="Chromosome"/>
</dbReference>
<dbReference type="GO" id="GO:0006281">
    <property type="term" value="P:DNA repair"/>
    <property type="evidence" value="ECO:0007669"/>
    <property type="project" value="UniProtKB-UniRule"/>
</dbReference>
<dbReference type="EMBL" id="CP020921">
    <property type="protein sequence ID" value="AWB10961.1"/>
    <property type="molecule type" value="Genomic_DNA"/>
</dbReference>
<keyword evidence="4 6" id="KW-0255">Endonuclease</keyword>
<dbReference type="GO" id="GO:0016891">
    <property type="term" value="F:RNA endonuclease activity producing 5'-phosphomonoesters, hydrolytic mechanism"/>
    <property type="evidence" value="ECO:0007669"/>
    <property type="project" value="TreeGrafter"/>
</dbReference>
<dbReference type="PANTHER" id="PTHR28511">
    <property type="entry name" value="ENDONUCLEASE V"/>
    <property type="match status" value="1"/>
</dbReference>
<organism evidence="7 8">
    <name type="scientific">Thermodesulfobium acidiphilum</name>
    <dbReference type="NCBI Taxonomy" id="1794699"/>
    <lineage>
        <taxon>Bacteria</taxon>
        <taxon>Pseudomonadati</taxon>
        <taxon>Thermodesulfobiota</taxon>
        <taxon>Thermodesulfobiia</taxon>
        <taxon>Thermodesulfobiales</taxon>
        <taxon>Thermodesulfobiaceae</taxon>
        <taxon>Thermodesulfobium</taxon>
    </lineage>
</organism>
<feature type="binding site" evidence="6">
    <location>
        <position position="50"/>
    </location>
    <ligand>
        <name>Mg(2+)</name>
        <dbReference type="ChEBI" id="CHEBI:18420"/>
    </ligand>
</feature>
<dbReference type="PANTHER" id="PTHR28511:SF1">
    <property type="entry name" value="ENDONUCLEASE V"/>
    <property type="match status" value="1"/>
</dbReference>
<keyword evidence="6" id="KW-0234">DNA repair</keyword>